<name>A0ACC2YJK6_9PEZI</name>
<evidence type="ECO:0000313" key="2">
    <source>
        <dbReference type="Proteomes" id="UP001172680"/>
    </source>
</evidence>
<protein>
    <submittedName>
        <fullName evidence="1">Uncharacterized protein</fullName>
    </submittedName>
</protein>
<dbReference type="EMBL" id="JAPDRP010000027">
    <property type="protein sequence ID" value="KAJ9635518.1"/>
    <property type="molecule type" value="Genomic_DNA"/>
</dbReference>
<proteinExistence type="predicted"/>
<evidence type="ECO:0000313" key="1">
    <source>
        <dbReference type="EMBL" id="KAJ9635518.1"/>
    </source>
</evidence>
<keyword evidence="2" id="KW-1185">Reference proteome</keyword>
<comment type="caution">
    <text evidence="1">The sequence shown here is derived from an EMBL/GenBank/DDBJ whole genome shotgun (WGS) entry which is preliminary data.</text>
</comment>
<dbReference type="Proteomes" id="UP001172680">
    <property type="component" value="Unassembled WGS sequence"/>
</dbReference>
<accession>A0ACC2YJK6</accession>
<reference evidence="1" key="1">
    <citation type="submission" date="2022-10" db="EMBL/GenBank/DDBJ databases">
        <title>Culturing micro-colonial fungi from biological soil crusts in the Mojave desert and describing Neophaeococcomyces mojavensis, and introducing the new genera and species Taxawa tesnikishii.</title>
        <authorList>
            <person name="Kurbessoian T."/>
            <person name="Stajich J.E."/>
        </authorList>
    </citation>
    <scope>NUCLEOTIDE SEQUENCE</scope>
    <source>
        <strain evidence="1">JES_115</strain>
    </source>
</reference>
<organism evidence="1 2">
    <name type="scientific">Coniosporium tulheliwenetii</name>
    <dbReference type="NCBI Taxonomy" id="3383036"/>
    <lineage>
        <taxon>Eukaryota</taxon>
        <taxon>Fungi</taxon>
        <taxon>Dikarya</taxon>
        <taxon>Ascomycota</taxon>
        <taxon>Pezizomycotina</taxon>
        <taxon>Dothideomycetes</taxon>
        <taxon>Dothideomycetes incertae sedis</taxon>
        <taxon>Coniosporium</taxon>
    </lineage>
</organism>
<sequence>MATRHPLLAAAPNCLSCGKIICVKEGLGPCTFCERPLLSQSEIQGMVRILKEERGREKMDANNQAQRRAEVPGTPTSDSERLSAALAHRDKLLDYQAQNARRTRIHDEAADFETPSSGQSMWASPAERALQLKRQQKVLREQEWSARPEWEKRKVVASIDLVGGKVVKRMERAERPRTPESEGDDEGGDAGPVEGEGRGGGKGKEIERERRTAWRRVQDDKDDNEQWILDGGLMGALME</sequence>
<gene>
    <name evidence="1" type="ORF">H2199_008521</name>
</gene>